<dbReference type="InterPro" id="IPR029044">
    <property type="entry name" value="Nucleotide-diphossugar_trans"/>
</dbReference>
<keyword evidence="8" id="KW-1185">Reference proteome</keyword>
<keyword evidence="5" id="KW-0812">Transmembrane</keyword>
<proteinExistence type="inferred from homology"/>
<protein>
    <submittedName>
        <fullName evidence="7">Glycosyltransferase</fullName>
    </submittedName>
</protein>
<keyword evidence="5" id="KW-0472">Membrane</keyword>
<dbReference type="Proteomes" id="UP001500503">
    <property type="component" value="Unassembled WGS sequence"/>
</dbReference>
<sequence>MAGRSRRRDPRGHWILLILCGFILAAGLLLQGYAHGAVGESSRHDHTGGGPAPAAATHGGPVLNLSGGRPQSVRAPRHTIALTFDDGPDPRWTPQILDVLRRHRAHATFFVVGARAADHPGLVRRALREGNEIGSHTYTHIDMAGSPAWRIRLELGLTQRALAGAAGVHTRLLRMPYSSLTADMSAPEYRAAQEAARLGYVLVSTDRDTDDWKRPGVAHIVQAATPRNGAGAVVMMHDAGGDRAQTVRALDTLLTDLSAKGYRFTTLSAATHLPAADVSASTTAKVTGAALVDGQRAAGRLTSAFAALFAVAAALTGLRLLALPIFARTHVRRTRRERRRRAKPWLAAGTAPPPVSVVVPAYNEQAGLAATVRSLVRTDYPAPIEVIIVDDGSTDDTPFIGHRLAQEFPHVELVRRPNGGKPAALNTGIAHARYDILVLVDGDTVFQPDTIGKLVGQLADPTVGAVSGNTKVANRKGLIGRWQHIEYVIGFNLDRRMFDVLECMPTVPGAIGAFRRRALAAVGGLSTDTLAEDTDLTMAICRAGWRVVYEESAIAWTEAPSSLRQLWRQRYRWCYGTLQSMWKHRRSLVERGRSGRFGRRCLPYLTIFQVVLPLFAPVVDIFAGYGLIFLDPVTVTASWLAFAGAQALASVYALHLDGERLRTLWVLPLQQVVYRQLMYLVVIQSLVTAILGARLRWHVIRRTGTFSEEDPLPSQANA</sequence>
<feature type="transmembrane region" description="Helical" evidence="5">
    <location>
        <begin position="305"/>
        <end position="331"/>
    </location>
</feature>
<feature type="domain" description="NodB homology" evidence="6">
    <location>
        <begin position="78"/>
        <end position="265"/>
    </location>
</feature>
<evidence type="ECO:0000313" key="8">
    <source>
        <dbReference type="Proteomes" id="UP001500503"/>
    </source>
</evidence>
<evidence type="ECO:0000256" key="1">
    <source>
        <dbReference type="ARBA" id="ARBA00006739"/>
    </source>
</evidence>
<dbReference type="InterPro" id="IPR002509">
    <property type="entry name" value="NODB_dom"/>
</dbReference>
<dbReference type="Gene3D" id="3.20.20.370">
    <property type="entry name" value="Glycoside hydrolase/deacetylase"/>
    <property type="match status" value="1"/>
</dbReference>
<evidence type="ECO:0000313" key="7">
    <source>
        <dbReference type="EMBL" id="GAA4511737.1"/>
    </source>
</evidence>
<evidence type="ECO:0000256" key="2">
    <source>
        <dbReference type="ARBA" id="ARBA00022676"/>
    </source>
</evidence>
<keyword evidence="3" id="KW-0808">Transferase</keyword>
<reference evidence="8" key="1">
    <citation type="journal article" date="2019" name="Int. J. Syst. Evol. Microbiol.">
        <title>The Global Catalogue of Microorganisms (GCM) 10K type strain sequencing project: providing services to taxonomists for standard genome sequencing and annotation.</title>
        <authorList>
            <consortium name="The Broad Institute Genomics Platform"/>
            <consortium name="The Broad Institute Genome Sequencing Center for Infectious Disease"/>
            <person name="Wu L."/>
            <person name="Ma J."/>
        </authorList>
    </citation>
    <scope>NUCLEOTIDE SEQUENCE [LARGE SCALE GENOMIC DNA]</scope>
    <source>
        <strain evidence="8">JCM 17933</strain>
    </source>
</reference>
<dbReference type="PANTHER" id="PTHR43630:SF1">
    <property type="entry name" value="POLY-BETA-1,6-N-ACETYL-D-GLUCOSAMINE SYNTHASE"/>
    <property type="match status" value="1"/>
</dbReference>
<keyword evidence="2" id="KW-0328">Glycosyltransferase</keyword>
<dbReference type="SUPFAM" id="SSF53448">
    <property type="entry name" value="Nucleotide-diphospho-sugar transferases"/>
    <property type="match status" value="1"/>
</dbReference>
<feature type="transmembrane region" description="Helical" evidence="5">
    <location>
        <begin position="601"/>
        <end position="630"/>
    </location>
</feature>
<evidence type="ECO:0000256" key="4">
    <source>
        <dbReference type="SAM" id="MobiDB-lite"/>
    </source>
</evidence>
<feature type="region of interest" description="Disordered" evidence="4">
    <location>
        <begin position="39"/>
        <end position="71"/>
    </location>
</feature>
<feature type="transmembrane region" description="Helical" evidence="5">
    <location>
        <begin position="636"/>
        <end position="656"/>
    </location>
</feature>
<keyword evidence="5" id="KW-1133">Transmembrane helix</keyword>
<comment type="caution">
    <text evidence="7">The sequence shown here is derived from an EMBL/GenBank/DDBJ whole genome shotgun (WGS) entry which is preliminary data.</text>
</comment>
<gene>
    <name evidence="7" type="ORF">GCM10023191_076320</name>
</gene>
<dbReference type="PROSITE" id="PS51677">
    <property type="entry name" value="NODB"/>
    <property type="match status" value="1"/>
</dbReference>
<dbReference type="SUPFAM" id="SSF88713">
    <property type="entry name" value="Glycoside hydrolase/deacetylase"/>
    <property type="match status" value="1"/>
</dbReference>
<organism evidence="7 8">
    <name type="scientific">Actinoallomurus oryzae</name>
    <dbReference type="NCBI Taxonomy" id="502180"/>
    <lineage>
        <taxon>Bacteria</taxon>
        <taxon>Bacillati</taxon>
        <taxon>Actinomycetota</taxon>
        <taxon>Actinomycetes</taxon>
        <taxon>Streptosporangiales</taxon>
        <taxon>Thermomonosporaceae</taxon>
        <taxon>Actinoallomurus</taxon>
    </lineage>
</organism>
<dbReference type="RefSeq" id="WP_345472318.1">
    <property type="nucleotide sequence ID" value="NZ_BAABHF010000046.1"/>
</dbReference>
<evidence type="ECO:0000259" key="6">
    <source>
        <dbReference type="PROSITE" id="PS51677"/>
    </source>
</evidence>
<dbReference type="Gene3D" id="3.90.550.10">
    <property type="entry name" value="Spore Coat Polysaccharide Biosynthesis Protein SpsA, Chain A"/>
    <property type="match status" value="1"/>
</dbReference>
<evidence type="ECO:0000256" key="3">
    <source>
        <dbReference type="ARBA" id="ARBA00022679"/>
    </source>
</evidence>
<name>A0ABP8QWB0_9ACTN</name>
<evidence type="ECO:0000256" key="5">
    <source>
        <dbReference type="SAM" id="Phobius"/>
    </source>
</evidence>
<comment type="similarity">
    <text evidence="1">Belongs to the glycosyltransferase 2 family.</text>
</comment>
<dbReference type="Pfam" id="PF01522">
    <property type="entry name" value="Polysacc_deac_1"/>
    <property type="match status" value="1"/>
</dbReference>
<accession>A0ABP8QWB0</accession>
<dbReference type="InterPro" id="IPR011330">
    <property type="entry name" value="Glyco_hydro/deAcase_b/a-brl"/>
</dbReference>
<dbReference type="PANTHER" id="PTHR43630">
    <property type="entry name" value="POLY-BETA-1,6-N-ACETYL-D-GLUCOSAMINE SYNTHASE"/>
    <property type="match status" value="1"/>
</dbReference>
<dbReference type="EMBL" id="BAABHF010000046">
    <property type="protein sequence ID" value="GAA4511737.1"/>
    <property type="molecule type" value="Genomic_DNA"/>
</dbReference>
<dbReference type="CDD" id="cd06423">
    <property type="entry name" value="CESA_like"/>
    <property type="match status" value="1"/>
</dbReference>
<dbReference type="Pfam" id="PF13641">
    <property type="entry name" value="Glyco_tranf_2_3"/>
    <property type="match status" value="1"/>
</dbReference>
<feature type="compositionally biased region" description="Low complexity" evidence="4">
    <location>
        <begin position="52"/>
        <end position="61"/>
    </location>
</feature>